<comment type="caution">
    <text evidence="1">The sequence shown here is derived from an EMBL/GenBank/DDBJ whole genome shotgun (WGS) entry which is preliminary data.</text>
</comment>
<accession>A0A553CQR6</accession>
<evidence type="ECO:0000313" key="1">
    <source>
        <dbReference type="EMBL" id="TRX22883.1"/>
    </source>
</evidence>
<organism evidence="1 2">
    <name type="scientific">Flavobacterium franklandianum</name>
    <dbReference type="NCBI Taxonomy" id="2594430"/>
    <lineage>
        <taxon>Bacteria</taxon>
        <taxon>Pseudomonadati</taxon>
        <taxon>Bacteroidota</taxon>
        <taxon>Flavobacteriia</taxon>
        <taxon>Flavobacteriales</taxon>
        <taxon>Flavobacteriaceae</taxon>
        <taxon>Flavobacterium</taxon>
    </lineage>
</organism>
<dbReference type="PROSITE" id="PS51257">
    <property type="entry name" value="PROKAR_LIPOPROTEIN"/>
    <property type="match status" value="1"/>
</dbReference>
<keyword evidence="2" id="KW-1185">Reference proteome</keyword>
<evidence type="ECO:0000313" key="2">
    <source>
        <dbReference type="Proteomes" id="UP000318585"/>
    </source>
</evidence>
<protein>
    <submittedName>
        <fullName evidence="1">Uncharacterized protein</fullName>
    </submittedName>
</protein>
<dbReference type="RefSeq" id="WP_144070903.1">
    <property type="nucleotide sequence ID" value="NZ_VJZR01000002.1"/>
</dbReference>
<dbReference type="EMBL" id="VJZR01000002">
    <property type="protein sequence ID" value="TRX22883.1"/>
    <property type="molecule type" value="Genomic_DNA"/>
</dbReference>
<name>A0A553CQR6_9FLAO</name>
<gene>
    <name evidence="1" type="ORF">FNW17_03715</name>
</gene>
<dbReference type="OrthoDB" id="1149002at2"/>
<proteinExistence type="predicted"/>
<sequence length="668" mass="74956">MKKLNSIILVILSVVLFSCSKEDESSDLPTETIKIEDDLKINFADLTAVTIEGEAKVDAGGNFSTNTTNTVAENLPLLFIKDNEIMFGYYSKTGLNNSISTNDILLFYFTLHPEIALQGFQNTELLTKIEQHPKYDELKSLIKTSLNANTSPFKNTSFVSLLNKTGLEIGIAKRQAKQSKISKTLADTFKFSYTRNGTVEWNKKFPLYATVGMEVVDAATGVSVSGPQIFDNQGLVFSISSAAEWIYDYFTTENSENIRAFKFPKEGKYELRFTNGIDNFGTKALEEKVDLINRYNIGVNILSFAMPVGIKKLLVKNDCRDATIDIFKNMKLSASTFVITDELARDKFVYNLAKDAYAVSVKCIPSFEKKYLDFIENITSTYLNKLEEASTLYLLLRDYAFSDIKGKETRNYYDGISFGELQLTNTTGMQFITPTGTEFSGQAKSEHTYTASVNETTFKYSINTSLIGQSTITLDPASKEYAIGLPFEVNKINSGDSTLKGNKIIPTSIEGKLAATFVMGTQETKFEIKPAFKNSGLSSEYVNLKIIDSISIYKQAFKGKWKVRYFDGVNGIERFWDLELFEDGTGIVKNPDPNVTLGYVKYPMRWNISGNGPYYYNESGWWNFQFGFKVTYPVIKYTVESGDGKPATTLNPTCGSCINKYITEYTKN</sequence>
<reference evidence="1 2" key="1">
    <citation type="submission" date="2019-07" db="EMBL/GenBank/DDBJ databases">
        <title>Novel species of Flavobacterium.</title>
        <authorList>
            <person name="Liu Q."/>
            <person name="Xin Y.-H."/>
        </authorList>
    </citation>
    <scope>NUCLEOTIDE SEQUENCE [LARGE SCALE GENOMIC DNA]</scope>
    <source>
        <strain evidence="1 2">LB3P56</strain>
    </source>
</reference>
<dbReference type="Proteomes" id="UP000318585">
    <property type="component" value="Unassembled WGS sequence"/>
</dbReference>
<dbReference type="AlphaFoldDB" id="A0A553CQR6"/>